<keyword evidence="3" id="KW-1185">Reference proteome</keyword>
<gene>
    <name evidence="2" type="ORF">DP939_34890</name>
</gene>
<evidence type="ECO:0000256" key="1">
    <source>
        <dbReference type="SAM" id="MobiDB-lite"/>
    </source>
</evidence>
<dbReference type="OrthoDB" id="3189065at2"/>
<dbReference type="InterPro" id="IPR011059">
    <property type="entry name" value="Metal-dep_hydrolase_composite"/>
</dbReference>
<dbReference type="SUPFAM" id="SSF51338">
    <property type="entry name" value="Composite domain of metallo-dependent hydrolases"/>
    <property type="match status" value="1"/>
</dbReference>
<reference evidence="2 3" key="1">
    <citation type="submission" date="2018-06" db="EMBL/GenBank/DDBJ databases">
        <title>Sphaerisporangium craniellae sp. nov., isolated from a marine sponge in the South China Sea.</title>
        <authorList>
            <person name="Li L."/>
        </authorList>
    </citation>
    <scope>NUCLEOTIDE SEQUENCE [LARGE SCALE GENOMIC DNA]</scope>
    <source>
        <strain evidence="2 3">LHW63015</strain>
    </source>
</reference>
<dbReference type="Gene3D" id="2.30.40.10">
    <property type="entry name" value="Urease, subunit C, domain 1"/>
    <property type="match status" value="1"/>
</dbReference>
<evidence type="ECO:0000313" key="2">
    <source>
        <dbReference type="EMBL" id="RBQ15563.1"/>
    </source>
</evidence>
<dbReference type="RefSeq" id="WP_113985103.1">
    <property type="nucleotide sequence ID" value="NZ_QMEY01000022.1"/>
</dbReference>
<dbReference type="Proteomes" id="UP000253303">
    <property type="component" value="Unassembled WGS sequence"/>
</dbReference>
<evidence type="ECO:0000313" key="3">
    <source>
        <dbReference type="Proteomes" id="UP000253303"/>
    </source>
</evidence>
<sequence>MDVEVTGSSDMFTQMWAAYRRAGGRSTVRRGSPRTGLDDRTGSLTVGKQADLPLLRADRPDVAPVHDPAGTVVLQMDRAHMDTVLVAGRTMLRDGRPLALLTEAAKASARPTPLLRNAAVT</sequence>
<feature type="region of interest" description="Disordered" evidence="1">
    <location>
        <begin position="23"/>
        <end position="44"/>
    </location>
</feature>
<proteinExistence type="predicted"/>
<name>A0A366LPV9_9ACTN</name>
<dbReference type="GO" id="GO:0016810">
    <property type="term" value="F:hydrolase activity, acting on carbon-nitrogen (but not peptide) bonds"/>
    <property type="evidence" value="ECO:0007669"/>
    <property type="project" value="InterPro"/>
</dbReference>
<organism evidence="2 3">
    <name type="scientific">Spongiactinospora rosea</name>
    <dbReference type="NCBI Taxonomy" id="2248750"/>
    <lineage>
        <taxon>Bacteria</taxon>
        <taxon>Bacillati</taxon>
        <taxon>Actinomycetota</taxon>
        <taxon>Actinomycetes</taxon>
        <taxon>Streptosporangiales</taxon>
        <taxon>Streptosporangiaceae</taxon>
        <taxon>Spongiactinospora</taxon>
    </lineage>
</organism>
<dbReference type="EMBL" id="QMEY01000022">
    <property type="protein sequence ID" value="RBQ15563.1"/>
    <property type="molecule type" value="Genomic_DNA"/>
</dbReference>
<protein>
    <recommendedName>
        <fullName evidence="4">Amidohydrolase family protein</fullName>
    </recommendedName>
</protein>
<evidence type="ECO:0008006" key="4">
    <source>
        <dbReference type="Google" id="ProtNLM"/>
    </source>
</evidence>
<dbReference type="AlphaFoldDB" id="A0A366LPV9"/>
<accession>A0A366LPV9</accession>
<comment type="caution">
    <text evidence="2">The sequence shown here is derived from an EMBL/GenBank/DDBJ whole genome shotgun (WGS) entry which is preliminary data.</text>
</comment>